<organism evidence="4 5">
    <name type="scientific">Patiria miniata</name>
    <name type="common">Bat star</name>
    <name type="synonym">Asterina miniata</name>
    <dbReference type="NCBI Taxonomy" id="46514"/>
    <lineage>
        <taxon>Eukaryota</taxon>
        <taxon>Metazoa</taxon>
        <taxon>Echinodermata</taxon>
        <taxon>Eleutherozoa</taxon>
        <taxon>Asterozoa</taxon>
        <taxon>Asteroidea</taxon>
        <taxon>Valvatacea</taxon>
        <taxon>Valvatida</taxon>
        <taxon>Asterinidae</taxon>
        <taxon>Patiria</taxon>
    </lineage>
</organism>
<dbReference type="GO" id="GO:0031045">
    <property type="term" value="C:dense core granule"/>
    <property type="evidence" value="ECO:0007669"/>
    <property type="project" value="TreeGrafter"/>
</dbReference>
<keyword evidence="5" id="KW-1185">Reference proteome</keyword>
<dbReference type="GO" id="GO:0030672">
    <property type="term" value="C:synaptic vesicle membrane"/>
    <property type="evidence" value="ECO:0007669"/>
    <property type="project" value="TreeGrafter"/>
</dbReference>
<feature type="compositionally biased region" description="Polar residues" evidence="2">
    <location>
        <begin position="88"/>
        <end position="103"/>
    </location>
</feature>
<dbReference type="GO" id="GO:0030424">
    <property type="term" value="C:axon"/>
    <property type="evidence" value="ECO:0007669"/>
    <property type="project" value="TreeGrafter"/>
</dbReference>
<evidence type="ECO:0000313" key="4">
    <source>
        <dbReference type="EnsemblMetazoa" id="XP_038065817.1"/>
    </source>
</evidence>
<dbReference type="GO" id="GO:0048791">
    <property type="term" value="P:calcium ion-regulated exocytosis of neurotransmitter"/>
    <property type="evidence" value="ECO:0007669"/>
    <property type="project" value="TreeGrafter"/>
</dbReference>
<dbReference type="InterPro" id="IPR000008">
    <property type="entry name" value="C2_dom"/>
</dbReference>
<dbReference type="PROSITE" id="PS50004">
    <property type="entry name" value="C2"/>
    <property type="match status" value="2"/>
</dbReference>
<accession>A0A914APY9</accession>
<dbReference type="PANTHER" id="PTHR10024:SF227">
    <property type="entry name" value="SYNAPTOTAGMIN 1"/>
    <property type="match status" value="1"/>
</dbReference>
<sequence length="422" mass="46744">MVAVLVIGVVCGAGAALMVVVPMILYKYTNCCASCKKKHKDHEAQKSVAMAKPTQEFYIPSEKVPVQPGVVTVQGQTPLGSSRPDLRSQISHSRQSLVGTAASSEADRRSLTSESSIGGSFESDIGAVQPELYARTNEVLVLKEQVDTAKKKCNRGRLHVKLKYDFNTSDFVVRLIEAENLPAMDFGGTSDPYVKLSLEPDRDKRIKQSNVQRKTLNPTFNERFKFPMTFEETHTKTLRMNVFDFDKFSRHDAIGEITIPLGDIDVSREVDVWSDLEDPQARHGSLGDLLFSISYLPTAERLTIVLMKARNLKTMDISGSADPFVKVTLIQGGKRIKKKKTTVKKNTCDPVWNEAIIFNVPASALKTCCLEVMVVDYDLLGQSGKMGVVLVGGMCSGLGKTHWNDMTQSPRKPVAMWHTLQD</sequence>
<name>A0A914APY9_PATMI</name>
<dbReference type="GO" id="GO:0005886">
    <property type="term" value="C:plasma membrane"/>
    <property type="evidence" value="ECO:0007669"/>
    <property type="project" value="TreeGrafter"/>
</dbReference>
<dbReference type="PRINTS" id="PR00399">
    <property type="entry name" value="SYNAPTOTAGMN"/>
</dbReference>
<feature type="region of interest" description="Disordered" evidence="2">
    <location>
        <begin position="74"/>
        <end position="117"/>
    </location>
</feature>
<dbReference type="SUPFAM" id="SSF49562">
    <property type="entry name" value="C2 domain (Calcium/lipid-binding domain, CaLB)"/>
    <property type="match status" value="2"/>
</dbReference>
<dbReference type="GO" id="GO:0001786">
    <property type="term" value="F:phosphatidylserine binding"/>
    <property type="evidence" value="ECO:0007669"/>
    <property type="project" value="TreeGrafter"/>
</dbReference>
<dbReference type="SMART" id="SM00239">
    <property type="entry name" value="C2"/>
    <property type="match status" value="2"/>
</dbReference>
<dbReference type="GO" id="GO:0000149">
    <property type="term" value="F:SNARE binding"/>
    <property type="evidence" value="ECO:0007669"/>
    <property type="project" value="TreeGrafter"/>
</dbReference>
<feature type="domain" description="C2" evidence="3">
    <location>
        <begin position="154"/>
        <end position="274"/>
    </location>
</feature>
<dbReference type="EnsemblMetazoa" id="XM_038209889.1">
    <property type="protein sequence ID" value="XP_038065817.1"/>
    <property type="gene ID" value="LOC119735933"/>
</dbReference>
<dbReference type="GO" id="GO:0030276">
    <property type="term" value="F:clathrin binding"/>
    <property type="evidence" value="ECO:0007669"/>
    <property type="project" value="TreeGrafter"/>
</dbReference>
<dbReference type="GO" id="GO:0005509">
    <property type="term" value="F:calcium ion binding"/>
    <property type="evidence" value="ECO:0007669"/>
    <property type="project" value="TreeGrafter"/>
</dbReference>
<dbReference type="Proteomes" id="UP000887568">
    <property type="component" value="Unplaced"/>
</dbReference>
<dbReference type="PRINTS" id="PR00360">
    <property type="entry name" value="C2DOMAIN"/>
</dbReference>
<feature type="domain" description="C2" evidence="3">
    <location>
        <begin position="285"/>
        <end position="418"/>
    </location>
</feature>
<dbReference type="AlphaFoldDB" id="A0A914APY9"/>
<dbReference type="Gene3D" id="2.60.40.150">
    <property type="entry name" value="C2 domain"/>
    <property type="match status" value="2"/>
</dbReference>
<dbReference type="GO" id="GO:0005544">
    <property type="term" value="F:calcium-dependent phospholipid binding"/>
    <property type="evidence" value="ECO:0007669"/>
    <property type="project" value="TreeGrafter"/>
</dbReference>
<dbReference type="CDD" id="cd00276">
    <property type="entry name" value="C2B_Synaptotagmin"/>
    <property type="match status" value="1"/>
</dbReference>
<dbReference type="OrthoDB" id="67700at2759"/>
<keyword evidence="1" id="KW-0677">Repeat</keyword>
<dbReference type="Pfam" id="PF00168">
    <property type="entry name" value="C2"/>
    <property type="match status" value="2"/>
</dbReference>
<dbReference type="PANTHER" id="PTHR10024">
    <property type="entry name" value="SYNAPTOTAGMIN"/>
    <property type="match status" value="1"/>
</dbReference>
<evidence type="ECO:0000313" key="5">
    <source>
        <dbReference type="Proteomes" id="UP000887568"/>
    </source>
</evidence>
<proteinExistence type="predicted"/>
<evidence type="ECO:0000259" key="3">
    <source>
        <dbReference type="PROSITE" id="PS50004"/>
    </source>
</evidence>
<evidence type="ECO:0000256" key="1">
    <source>
        <dbReference type="ARBA" id="ARBA00022737"/>
    </source>
</evidence>
<protein>
    <recommendedName>
        <fullName evidence="3">C2 domain-containing protein</fullName>
    </recommendedName>
</protein>
<dbReference type="GeneID" id="119735933"/>
<dbReference type="GO" id="GO:0048488">
    <property type="term" value="P:synaptic vesicle endocytosis"/>
    <property type="evidence" value="ECO:0007669"/>
    <property type="project" value="TreeGrafter"/>
</dbReference>
<dbReference type="InterPro" id="IPR035892">
    <property type="entry name" value="C2_domain_sf"/>
</dbReference>
<dbReference type="OMA" id="WCDIEKT"/>
<dbReference type="InterPro" id="IPR001565">
    <property type="entry name" value="Synaptotagmin"/>
</dbReference>
<reference evidence="4" key="1">
    <citation type="submission" date="2022-11" db="UniProtKB">
        <authorList>
            <consortium name="EnsemblMetazoa"/>
        </authorList>
    </citation>
    <scope>IDENTIFICATION</scope>
</reference>
<dbReference type="RefSeq" id="XP_038065817.1">
    <property type="nucleotide sequence ID" value="XM_038209889.1"/>
</dbReference>
<evidence type="ECO:0000256" key="2">
    <source>
        <dbReference type="SAM" id="MobiDB-lite"/>
    </source>
</evidence>
<dbReference type="FunFam" id="2.60.40.150:FF:000179">
    <property type="entry name" value="synaptotagmin-5 isoform X2"/>
    <property type="match status" value="1"/>
</dbReference>